<evidence type="ECO:0000256" key="5">
    <source>
        <dbReference type="ARBA" id="ARBA00023136"/>
    </source>
</evidence>
<dbReference type="EMBL" id="KN846973">
    <property type="protein sequence ID" value="KIW77801.1"/>
    <property type="molecule type" value="Genomic_DNA"/>
</dbReference>
<dbReference type="STRING" id="1442368.A0A0D2DJF8"/>
<keyword evidence="3" id="KW-0812">Transmembrane</keyword>
<comment type="similarity">
    <text evidence="2">Belongs to the IFI6/IFI27 family.</text>
</comment>
<comment type="subcellular location">
    <subcellularLocation>
        <location evidence="1">Membrane</location>
        <topology evidence="1">Multi-pass membrane protein</topology>
    </subcellularLocation>
</comment>
<dbReference type="InterPro" id="IPR009311">
    <property type="entry name" value="IFI6/IFI27-like"/>
</dbReference>
<evidence type="ECO:0000256" key="2">
    <source>
        <dbReference type="ARBA" id="ARBA00007262"/>
    </source>
</evidence>
<dbReference type="Gene3D" id="6.10.110.10">
    <property type="match status" value="1"/>
</dbReference>
<evidence type="ECO:0000313" key="6">
    <source>
        <dbReference type="EMBL" id="KIW77801.1"/>
    </source>
</evidence>
<dbReference type="InterPro" id="IPR038213">
    <property type="entry name" value="IFI6/IFI27-like_sf"/>
</dbReference>
<dbReference type="HOGENOM" id="CLU_142414_0_0_1"/>
<reference evidence="6 7" key="1">
    <citation type="submission" date="2015-01" db="EMBL/GenBank/DDBJ databases">
        <title>The Genome Sequence of Fonsecaea pedrosoi CBS 271.37.</title>
        <authorList>
            <consortium name="The Broad Institute Genomics Platform"/>
            <person name="Cuomo C."/>
            <person name="de Hoog S."/>
            <person name="Gorbushina A."/>
            <person name="Stielow B."/>
            <person name="Teixiera M."/>
            <person name="Abouelleil A."/>
            <person name="Chapman S.B."/>
            <person name="Priest M."/>
            <person name="Young S.K."/>
            <person name="Wortman J."/>
            <person name="Nusbaum C."/>
            <person name="Birren B."/>
        </authorList>
    </citation>
    <scope>NUCLEOTIDE SEQUENCE [LARGE SCALE GENOMIC DNA]</scope>
    <source>
        <strain evidence="6 7">CBS 271.37</strain>
    </source>
</reference>
<proteinExistence type="inferred from homology"/>
<dbReference type="VEuPathDB" id="FungiDB:Z517_07634"/>
<keyword evidence="4" id="KW-1133">Transmembrane helix</keyword>
<keyword evidence="5" id="KW-0472">Membrane</keyword>
<evidence type="ECO:0000313" key="7">
    <source>
        <dbReference type="Proteomes" id="UP000053029"/>
    </source>
</evidence>
<evidence type="ECO:0000256" key="4">
    <source>
        <dbReference type="ARBA" id="ARBA00022989"/>
    </source>
</evidence>
<evidence type="ECO:0008006" key="8">
    <source>
        <dbReference type="Google" id="ProtNLM"/>
    </source>
</evidence>
<dbReference type="GeneID" id="25307124"/>
<name>A0A0D2DJF8_9EURO</name>
<accession>A0A0D2DJF8</accession>
<gene>
    <name evidence="6" type="ORF">Z517_07634</name>
</gene>
<evidence type="ECO:0000256" key="1">
    <source>
        <dbReference type="ARBA" id="ARBA00004141"/>
    </source>
</evidence>
<sequence>MSAPALLREGSQLALKASKSTAKAITDHGPKAAAAAAAWTVQNPGLAACGAVGTVGIILIAAPGVVVVPVLAELGFGAGGVVAGTTAATMQAGIGNVAAGSAFAIAQSAGAAGSGLAIVNGVVQVAGFAMTAGSGGLAWIKSKVGT</sequence>
<protein>
    <recommendedName>
        <fullName evidence="8">Interferon-induced 6-16</fullName>
    </recommendedName>
</protein>
<dbReference type="GO" id="GO:0016020">
    <property type="term" value="C:membrane"/>
    <property type="evidence" value="ECO:0007669"/>
    <property type="project" value="UniProtKB-SubCell"/>
</dbReference>
<keyword evidence="7" id="KW-1185">Reference proteome</keyword>
<evidence type="ECO:0000256" key="3">
    <source>
        <dbReference type="ARBA" id="ARBA00022692"/>
    </source>
</evidence>
<dbReference type="AlphaFoldDB" id="A0A0D2DJF8"/>
<organism evidence="6 7">
    <name type="scientific">Fonsecaea pedrosoi CBS 271.37</name>
    <dbReference type="NCBI Taxonomy" id="1442368"/>
    <lineage>
        <taxon>Eukaryota</taxon>
        <taxon>Fungi</taxon>
        <taxon>Dikarya</taxon>
        <taxon>Ascomycota</taxon>
        <taxon>Pezizomycotina</taxon>
        <taxon>Eurotiomycetes</taxon>
        <taxon>Chaetothyriomycetidae</taxon>
        <taxon>Chaetothyriales</taxon>
        <taxon>Herpotrichiellaceae</taxon>
        <taxon>Fonsecaea</taxon>
    </lineage>
</organism>
<dbReference type="Proteomes" id="UP000053029">
    <property type="component" value="Unassembled WGS sequence"/>
</dbReference>
<dbReference type="Pfam" id="PF06140">
    <property type="entry name" value="Ifi-6-16"/>
    <property type="match status" value="1"/>
</dbReference>
<dbReference type="RefSeq" id="XP_013281609.1">
    <property type="nucleotide sequence ID" value="XM_013426155.1"/>
</dbReference>